<dbReference type="InterPro" id="IPR037138">
    <property type="entry name" value="His_deacetylse_dom_sf"/>
</dbReference>
<evidence type="ECO:0000256" key="1">
    <source>
        <dbReference type="ARBA" id="ARBA00005947"/>
    </source>
</evidence>
<dbReference type="AlphaFoldDB" id="A0A5A8F0W5"/>
<feature type="domain" description="Histone deacetylase" evidence="2">
    <location>
        <begin position="19"/>
        <end position="310"/>
    </location>
</feature>
<dbReference type="RefSeq" id="WP_149267140.1">
    <property type="nucleotide sequence ID" value="NZ_VFJB01000009.1"/>
</dbReference>
<dbReference type="Proteomes" id="UP000322876">
    <property type="component" value="Unassembled WGS sequence"/>
</dbReference>
<accession>A0A5A8F0W5</accession>
<dbReference type="PRINTS" id="PR01270">
    <property type="entry name" value="HDASUPER"/>
</dbReference>
<organism evidence="3 4">
    <name type="scientific">Deferribacter autotrophicus</name>
    <dbReference type="NCBI Taxonomy" id="500465"/>
    <lineage>
        <taxon>Bacteria</taxon>
        <taxon>Pseudomonadati</taxon>
        <taxon>Deferribacterota</taxon>
        <taxon>Deferribacteres</taxon>
        <taxon>Deferribacterales</taxon>
        <taxon>Deferribacteraceae</taxon>
        <taxon>Deferribacter</taxon>
    </lineage>
</organism>
<dbReference type="SUPFAM" id="SSF52768">
    <property type="entry name" value="Arginase/deacetylase"/>
    <property type="match status" value="1"/>
</dbReference>
<dbReference type="EMBL" id="VFJB01000009">
    <property type="protein sequence ID" value="KAA0256996.1"/>
    <property type="molecule type" value="Genomic_DNA"/>
</dbReference>
<proteinExistence type="inferred from homology"/>
<sequence>MVNLVFDEVFLEHKTFEGHPESPERLKKLIATLKNSEILDFINFLIPDYDYDLELLSLVHTKPYIDEFRTACKKNEYFMHKDNSICSYSFDVAVRNVFAHFFAADYIVSNEPKKIFVAGRPPGHHADTNKALGFCFFNNIALVAKYLQKIHGVGKILIFDFDVHHGNGTQNIFYEDDSVFYLSIHEHPTFLFPGTGRFFEKGKGAGSGFTRNIPLKPEADDNDFGKVFLEKVVPAFYEFKPEILLVSAGFDGHKDDIIGDLRYSTSLYRKIGYALKYLSDKFCEGHLLVTLEGGYEPDILSKCVLNFLDALSDDKMIDVYDLFITDEIFGIF</sequence>
<dbReference type="OrthoDB" id="9808367at2"/>
<dbReference type="PANTHER" id="PTHR10625">
    <property type="entry name" value="HISTONE DEACETYLASE HDAC1-RELATED"/>
    <property type="match status" value="1"/>
</dbReference>
<evidence type="ECO:0000313" key="4">
    <source>
        <dbReference type="Proteomes" id="UP000322876"/>
    </source>
</evidence>
<protein>
    <submittedName>
        <fullName evidence="3">Histone deacetylase</fullName>
    </submittedName>
</protein>
<evidence type="ECO:0000313" key="3">
    <source>
        <dbReference type="EMBL" id="KAA0256996.1"/>
    </source>
</evidence>
<dbReference type="GO" id="GO:0040029">
    <property type="term" value="P:epigenetic regulation of gene expression"/>
    <property type="evidence" value="ECO:0007669"/>
    <property type="project" value="TreeGrafter"/>
</dbReference>
<dbReference type="CDD" id="cd09992">
    <property type="entry name" value="HDAC_classII"/>
    <property type="match status" value="1"/>
</dbReference>
<dbReference type="Gene3D" id="3.40.800.20">
    <property type="entry name" value="Histone deacetylase domain"/>
    <property type="match status" value="1"/>
</dbReference>
<dbReference type="PANTHER" id="PTHR10625:SF10">
    <property type="entry name" value="HISTONE DEACETYLASE HDAC1"/>
    <property type="match status" value="1"/>
</dbReference>
<reference evidence="3 4" key="1">
    <citation type="submission" date="2019-06" db="EMBL/GenBank/DDBJ databases">
        <title>Genomic insights into carbon and energy metabolism of Deferribacter autotrophicus revealed new metabolic traits in the phylum Deferribacteres.</title>
        <authorList>
            <person name="Slobodkin A.I."/>
            <person name="Slobodkina G.B."/>
            <person name="Allioux M."/>
            <person name="Alain K."/>
            <person name="Jebbar M."/>
            <person name="Shadrin V."/>
            <person name="Kublanov I.V."/>
            <person name="Toshchakov S.V."/>
            <person name="Bonch-Osmolovskaya E.A."/>
        </authorList>
    </citation>
    <scope>NUCLEOTIDE SEQUENCE [LARGE SCALE GENOMIC DNA]</scope>
    <source>
        <strain evidence="3 4">SL50</strain>
    </source>
</reference>
<dbReference type="InterPro" id="IPR000286">
    <property type="entry name" value="HDACs"/>
</dbReference>
<dbReference type="GO" id="GO:0004407">
    <property type="term" value="F:histone deacetylase activity"/>
    <property type="evidence" value="ECO:0007669"/>
    <property type="project" value="TreeGrafter"/>
</dbReference>
<keyword evidence="4" id="KW-1185">Reference proteome</keyword>
<comment type="caution">
    <text evidence="3">The sequence shown here is derived from an EMBL/GenBank/DDBJ whole genome shotgun (WGS) entry which is preliminary data.</text>
</comment>
<dbReference type="InterPro" id="IPR023801">
    <property type="entry name" value="His_deacetylse_dom"/>
</dbReference>
<gene>
    <name evidence="3" type="ORF">FHQ18_10510</name>
</gene>
<name>A0A5A8F0W5_9BACT</name>
<dbReference type="Pfam" id="PF00850">
    <property type="entry name" value="Hist_deacetyl"/>
    <property type="match status" value="1"/>
</dbReference>
<evidence type="ECO:0000259" key="2">
    <source>
        <dbReference type="Pfam" id="PF00850"/>
    </source>
</evidence>
<comment type="similarity">
    <text evidence="1">Belongs to the histone deacetylase family.</text>
</comment>
<dbReference type="InterPro" id="IPR023696">
    <property type="entry name" value="Ureohydrolase_dom_sf"/>
</dbReference>